<dbReference type="CDD" id="cd00093">
    <property type="entry name" value="HTH_XRE"/>
    <property type="match status" value="1"/>
</dbReference>
<gene>
    <name evidence="5" type="ORF">HMPREF1991_02233</name>
</gene>
<accession>A0A069QG16</accession>
<protein>
    <submittedName>
        <fullName evidence="5">DNA-binding helix-turn-helix protein</fullName>
    </submittedName>
</protein>
<dbReference type="HOGENOM" id="CLU_074799_1_1_10"/>
<keyword evidence="1" id="KW-0805">Transcription regulation</keyword>
<evidence type="ECO:0000313" key="6">
    <source>
        <dbReference type="Proteomes" id="UP000027442"/>
    </source>
</evidence>
<dbReference type="Pfam" id="PF12844">
    <property type="entry name" value="HTH_19"/>
    <property type="match status" value="1"/>
</dbReference>
<proteinExistence type="predicted"/>
<dbReference type="SUPFAM" id="SSF51306">
    <property type="entry name" value="LexA/Signal peptidase"/>
    <property type="match status" value="1"/>
</dbReference>
<comment type="caution">
    <text evidence="5">The sequence shown here is derived from an EMBL/GenBank/DDBJ whole genome shotgun (WGS) entry which is preliminary data.</text>
</comment>
<evidence type="ECO:0000313" key="5">
    <source>
        <dbReference type="EMBL" id="KDR51720.1"/>
    </source>
</evidence>
<dbReference type="RefSeq" id="WP_018967402.1">
    <property type="nucleotide sequence ID" value="NZ_KB899214.1"/>
</dbReference>
<dbReference type="InterPro" id="IPR039418">
    <property type="entry name" value="LexA-like"/>
</dbReference>
<dbReference type="PROSITE" id="PS50943">
    <property type="entry name" value="HTH_CROC1"/>
    <property type="match status" value="1"/>
</dbReference>
<keyword evidence="2 5" id="KW-0238">DNA-binding</keyword>
<dbReference type="GO" id="GO:0003677">
    <property type="term" value="F:DNA binding"/>
    <property type="evidence" value="ECO:0007669"/>
    <property type="project" value="UniProtKB-KW"/>
</dbReference>
<dbReference type="PANTHER" id="PTHR40661:SF1">
    <property type="entry name" value="HTH CRO_C1-TYPE DOMAIN-CONTAINING PROTEIN"/>
    <property type="match status" value="1"/>
</dbReference>
<dbReference type="InterPro" id="IPR015927">
    <property type="entry name" value="Peptidase_S24_S26A/B/C"/>
</dbReference>
<dbReference type="InterPro" id="IPR001387">
    <property type="entry name" value="Cro/C1-type_HTH"/>
</dbReference>
<keyword evidence="6" id="KW-1185">Reference proteome</keyword>
<evidence type="ECO:0000256" key="2">
    <source>
        <dbReference type="ARBA" id="ARBA00023125"/>
    </source>
</evidence>
<dbReference type="Pfam" id="PF00717">
    <property type="entry name" value="Peptidase_S24"/>
    <property type="match status" value="1"/>
</dbReference>
<evidence type="ECO:0000259" key="4">
    <source>
        <dbReference type="PROSITE" id="PS50943"/>
    </source>
</evidence>
<evidence type="ECO:0000256" key="3">
    <source>
        <dbReference type="ARBA" id="ARBA00023163"/>
    </source>
</evidence>
<dbReference type="InterPro" id="IPR036286">
    <property type="entry name" value="LexA/Signal_pep-like_sf"/>
</dbReference>
<name>A0A069QG16_HOYLO</name>
<dbReference type="InterPro" id="IPR010982">
    <property type="entry name" value="Lambda_DNA-bd_dom_sf"/>
</dbReference>
<dbReference type="CDD" id="cd06529">
    <property type="entry name" value="S24_LexA-like"/>
    <property type="match status" value="1"/>
</dbReference>
<dbReference type="PATRIC" id="fig|1122985.7.peg.2314"/>
<keyword evidence="3" id="KW-0804">Transcription</keyword>
<organism evidence="5 6">
    <name type="scientific">Hoylesella loescheii DSM 19665 = JCM 12249 = ATCC 15930</name>
    <dbReference type="NCBI Taxonomy" id="1122985"/>
    <lineage>
        <taxon>Bacteria</taxon>
        <taxon>Pseudomonadati</taxon>
        <taxon>Bacteroidota</taxon>
        <taxon>Bacteroidia</taxon>
        <taxon>Bacteroidales</taxon>
        <taxon>Prevotellaceae</taxon>
        <taxon>Hoylesella</taxon>
    </lineage>
</organism>
<dbReference type="PANTHER" id="PTHR40661">
    <property type="match status" value="1"/>
</dbReference>
<dbReference type="SMART" id="SM00530">
    <property type="entry name" value="HTH_XRE"/>
    <property type="match status" value="1"/>
</dbReference>
<dbReference type="Proteomes" id="UP000027442">
    <property type="component" value="Unassembled WGS sequence"/>
</dbReference>
<dbReference type="eggNOG" id="COG1974">
    <property type="taxonomic scope" value="Bacteria"/>
</dbReference>
<feature type="domain" description="HTH cro/C1-type" evidence="4">
    <location>
        <begin position="8"/>
        <end position="63"/>
    </location>
</feature>
<dbReference type="AlphaFoldDB" id="A0A069QG16"/>
<dbReference type="SUPFAM" id="SSF47413">
    <property type="entry name" value="lambda repressor-like DNA-binding domains"/>
    <property type="match status" value="1"/>
</dbReference>
<dbReference type="Gene3D" id="1.10.260.40">
    <property type="entry name" value="lambda repressor-like DNA-binding domains"/>
    <property type="match status" value="1"/>
</dbReference>
<dbReference type="EMBL" id="JNGW01000096">
    <property type="protein sequence ID" value="KDR51720.1"/>
    <property type="molecule type" value="Genomic_DNA"/>
</dbReference>
<sequence length="213" mass="23469">MSTYNERLQQLFDNKGVTPYYLSQATGVSQATISRLKGDKTAKPNIATNKKFANYFNVSAEWLLTGEGDMLASSDTNVMNDNTTYSVPLLPISAQGGSLNDFVVSVKNNECEKIISPIKGVDYAITVSGESMSPEYPSGSQVLIKKINERAFIDWGRVYVLDTCNGTVIKRLFPSDATGCVVCKSINPEYPSFEVSLEDVYGVYRVLMCMSMK</sequence>
<evidence type="ECO:0000256" key="1">
    <source>
        <dbReference type="ARBA" id="ARBA00023015"/>
    </source>
</evidence>
<dbReference type="Gene3D" id="2.10.109.10">
    <property type="entry name" value="Umud Fragment, subunit A"/>
    <property type="match status" value="1"/>
</dbReference>
<reference evidence="5 6" key="1">
    <citation type="submission" date="2013-08" db="EMBL/GenBank/DDBJ databases">
        <authorList>
            <person name="Weinstock G."/>
            <person name="Sodergren E."/>
            <person name="Wylie T."/>
            <person name="Fulton L."/>
            <person name="Fulton R."/>
            <person name="Fronick C."/>
            <person name="O'Laughlin M."/>
            <person name="Godfrey J."/>
            <person name="Miner T."/>
            <person name="Herter B."/>
            <person name="Appelbaum E."/>
            <person name="Cordes M."/>
            <person name="Lek S."/>
            <person name="Wollam A."/>
            <person name="Pepin K.H."/>
            <person name="Palsikar V.B."/>
            <person name="Mitreva M."/>
            <person name="Wilson R.K."/>
        </authorList>
    </citation>
    <scope>NUCLEOTIDE SEQUENCE [LARGE SCALE GENOMIC DNA]</scope>
    <source>
        <strain evidence="5 6">ATCC 15930</strain>
    </source>
</reference>